<gene>
    <name evidence="1" type="ORF">ERS852448_02149</name>
</gene>
<proteinExistence type="predicted"/>
<sequence length="67" mass="7663">MFEVINSLREEMEKVPVRVSQKCIDNAANSGLETVLSELPEEARTVEIVEHVLHEMLDSLNQRKITL</sequence>
<dbReference type="AlphaFoldDB" id="A0A173UMA9"/>
<evidence type="ECO:0000313" key="2">
    <source>
        <dbReference type="Proteomes" id="UP000095492"/>
    </source>
</evidence>
<dbReference type="STRING" id="39490.ERS852448_02149"/>
<evidence type="ECO:0000313" key="1">
    <source>
        <dbReference type="EMBL" id="CUN16193.1"/>
    </source>
</evidence>
<organism evidence="1 2">
    <name type="scientific">Eubacterium ramulus</name>
    <dbReference type="NCBI Taxonomy" id="39490"/>
    <lineage>
        <taxon>Bacteria</taxon>
        <taxon>Bacillati</taxon>
        <taxon>Bacillota</taxon>
        <taxon>Clostridia</taxon>
        <taxon>Eubacteriales</taxon>
        <taxon>Eubacteriaceae</taxon>
        <taxon>Eubacterium</taxon>
    </lineage>
</organism>
<dbReference type="RefSeq" id="WP_055290527.1">
    <property type="nucleotide sequence ID" value="NZ_CAXUGT010000012.1"/>
</dbReference>
<protein>
    <submittedName>
        <fullName evidence="1">Uncharacterized protein</fullName>
    </submittedName>
</protein>
<reference evidence="1 2" key="1">
    <citation type="submission" date="2015-09" db="EMBL/GenBank/DDBJ databases">
        <authorList>
            <consortium name="Pathogen Informatics"/>
        </authorList>
    </citation>
    <scope>NUCLEOTIDE SEQUENCE [LARGE SCALE GENOMIC DNA]</scope>
    <source>
        <strain evidence="1 2">2789STDY5608891</strain>
    </source>
</reference>
<dbReference type="Proteomes" id="UP000095492">
    <property type="component" value="Unassembled WGS sequence"/>
</dbReference>
<dbReference type="GeneID" id="97391210"/>
<name>A0A173UMA9_EUBRA</name>
<dbReference type="EMBL" id="CYYA01000015">
    <property type="protein sequence ID" value="CUN16193.1"/>
    <property type="molecule type" value="Genomic_DNA"/>
</dbReference>
<accession>A0A173UMA9</accession>